<name>A0A1Y2EHQ3_9PEZI</name>
<dbReference type="GeneID" id="63774036"/>
<feature type="region of interest" description="Disordered" evidence="1">
    <location>
        <begin position="58"/>
        <end position="90"/>
    </location>
</feature>
<dbReference type="Proteomes" id="UP000193689">
    <property type="component" value="Unassembled WGS sequence"/>
</dbReference>
<feature type="region of interest" description="Disordered" evidence="1">
    <location>
        <begin position="136"/>
        <end position="193"/>
    </location>
</feature>
<dbReference type="InParanoid" id="A0A1Y2EHQ3"/>
<evidence type="ECO:0000313" key="2">
    <source>
        <dbReference type="EMBL" id="ORY71083.1"/>
    </source>
</evidence>
<proteinExistence type="predicted"/>
<comment type="caution">
    <text evidence="2">The sequence shown here is derived from an EMBL/GenBank/DDBJ whole genome shotgun (WGS) entry which is preliminary data.</text>
</comment>
<dbReference type="RefSeq" id="XP_040720675.1">
    <property type="nucleotide sequence ID" value="XM_040857824.1"/>
</dbReference>
<gene>
    <name evidence="2" type="ORF">BCR38DRAFT_404211</name>
</gene>
<feature type="compositionally biased region" description="Low complexity" evidence="1">
    <location>
        <begin position="139"/>
        <end position="156"/>
    </location>
</feature>
<accession>A0A1Y2EHQ3</accession>
<protein>
    <submittedName>
        <fullName evidence="2">Uncharacterized protein</fullName>
    </submittedName>
</protein>
<organism evidence="2 3">
    <name type="scientific">Pseudomassariella vexata</name>
    <dbReference type="NCBI Taxonomy" id="1141098"/>
    <lineage>
        <taxon>Eukaryota</taxon>
        <taxon>Fungi</taxon>
        <taxon>Dikarya</taxon>
        <taxon>Ascomycota</taxon>
        <taxon>Pezizomycotina</taxon>
        <taxon>Sordariomycetes</taxon>
        <taxon>Xylariomycetidae</taxon>
        <taxon>Amphisphaeriales</taxon>
        <taxon>Pseudomassariaceae</taxon>
        <taxon>Pseudomassariella</taxon>
    </lineage>
</organism>
<evidence type="ECO:0000256" key="1">
    <source>
        <dbReference type="SAM" id="MobiDB-lite"/>
    </source>
</evidence>
<evidence type="ECO:0000313" key="3">
    <source>
        <dbReference type="Proteomes" id="UP000193689"/>
    </source>
</evidence>
<keyword evidence="3" id="KW-1185">Reference proteome</keyword>
<sequence length="193" mass="19652">MQKRDDLPDLFVANADFIGCVTKLNANPMIPAPGPNVIREGTDGNPCISPSFWLPHAGADCPEPSPPYDSEERGANNGNGSGSIAPPGRLLTSTAATIGSAPLSDTTALLASTTPNVGGNGAKSYMGASATSDTIFIPSGTASSGTGSTGESEQGTRGNLDEEIPEKARSPFPSAGLDPSSSLEAYTSQRIRI</sequence>
<feature type="compositionally biased region" description="Polar residues" evidence="1">
    <location>
        <begin position="179"/>
        <end position="193"/>
    </location>
</feature>
<dbReference type="AlphaFoldDB" id="A0A1Y2EHQ3"/>
<reference evidence="2 3" key="1">
    <citation type="submission" date="2016-07" db="EMBL/GenBank/DDBJ databases">
        <title>Pervasive Adenine N6-methylation of Active Genes in Fungi.</title>
        <authorList>
            <consortium name="DOE Joint Genome Institute"/>
            <person name="Mondo S.J."/>
            <person name="Dannebaum R.O."/>
            <person name="Kuo R.C."/>
            <person name="Labutti K."/>
            <person name="Haridas S."/>
            <person name="Kuo A."/>
            <person name="Salamov A."/>
            <person name="Ahrendt S.R."/>
            <person name="Lipzen A."/>
            <person name="Sullivan W."/>
            <person name="Andreopoulos W.B."/>
            <person name="Clum A."/>
            <person name="Lindquist E."/>
            <person name="Daum C."/>
            <person name="Ramamoorthy G.K."/>
            <person name="Gryganskyi A."/>
            <person name="Culley D."/>
            <person name="Magnuson J.K."/>
            <person name="James T.Y."/>
            <person name="O'Malley M.A."/>
            <person name="Stajich J.E."/>
            <person name="Spatafora J.W."/>
            <person name="Visel A."/>
            <person name="Grigoriev I.V."/>
        </authorList>
    </citation>
    <scope>NUCLEOTIDE SEQUENCE [LARGE SCALE GENOMIC DNA]</scope>
    <source>
        <strain evidence="2 3">CBS 129021</strain>
    </source>
</reference>
<dbReference type="EMBL" id="MCFJ01000001">
    <property type="protein sequence ID" value="ORY71083.1"/>
    <property type="molecule type" value="Genomic_DNA"/>
</dbReference>
<feature type="compositionally biased region" description="Low complexity" evidence="1">
    <location>
        <begin position="75"/>
        <end position="88"/>
    </location>
</feature>